<evidence type="ECO:0000259" key="1">
    <source>
        <dbReference type="Pfam" id="PF05899"/>
    </source>
</evidence>
<dbReference type="Pfam" id="PF05899">
    <property type="entry name" value="Cupin_3"/>
    <property type="match status" value="1"/>
</dbReference>
<dbReference type="AlphaFoldDB" id="A0A7D8ALK8"/>
<accession>A0A7D8ALK8</accession>
<feature type="domain" description="(S)-ureidoglycine aminohydrolase cupin" evidence="1">
    <location>
        <begin position="38"/>
        <end position="105"/>
    </location>
</feature>
<dbReference type="EMBL" id="CP043732">
    <property type="protein sequence ID" value="QMU98586.1"/>
    <property type="molecule type" value="Genomic_DNA"/>
</dbReference>
<dbReference type="Gene3D" id="2.60.120.10">
    <property type="entry name" value="Jelly Rolls"/>
    <property type="match status" value="1"/>
</dbReference>
<sequence length="107" mass="11412">MTDALQPALTHDTLPAEVVRAGSPGTGIRELGTFGGLDLGIWEMTEGAAVDTEADEVFIVLAGSARVDFIEPSLPSIEVRAGSVVRLAEGMQTLWTVRETLRKVYIA</sequence>
<dbReference type="SUPFAM" id="SSF51182">
    <property type="entry name" value="RmlC-like cupins"/>
    <property type="match status" value="1"/>
</dbReference>
<protein>
    <submittedName>
        <fullName evidence="2">Cupin domain-containing protein</fullName>
    </submittedName>
</protein>
<proteinExistence type="predicted"/>
<name>A0A7D8ALK8_9MICO</name>
<dbReference type="InterPro" id="IPR014710">
    <property type="entry name" value="RmlC-like_jellyroll"/>
</dbReference>
<organism evidence="2">
    <name type="scientific">Microbacterium esteraromaticum</name>
    <dbReference type="NCBI Taxonomy" id="57043"/>
    <lineage>
        <taxon>Bacteria</taxon>
        <taxon>Bacillati</taxon>
        <taxon>Actinomycetota</taxon>
        <taxon>Actinomycetes</taxon>
        <taxon>Micrococcales</taxon>
        <taxon>Microbacteriaceae</taxon>
        <taxon>Microbacterium</taxon>
    </lineage>
</organism>
<evidence type="ECO:0000313" key="2">
    <source>
        <dbReference type="EMBL" id="QMU98586.1"/>
    </source>
</evidence>
<gene>
    <name evidence="2" type="ORF">FVO59_03350</name>
</gene>
<dbReference type="InterPro" id="IPR008579">
    <property type="entry name" value="UGlyAH_Cupin_dom"/>
</dbReference>
<dbReference type="Proteomes" id="UP000515708">
    <property type="component" value="Chromosome"/>
</dbReference>
<reference evidence="2" key="1">
    <citation type="journal article" date="2020" name="Front. Microbiol.">
        <title>Design of Bacterial Strain-Specific qPCR Assays Using NGS Data and Publicly Available Resources and Its Application to Track Biocontrol Strains.</title>
        <authorList>
            <person name="Hernandez I."/>
            <person name="Sant C."/>
            <person name="Martinez R."/>
            <person name="Fernandez C."/>
        </authorList>
    </citation>
    <scope>NUCLEOTIDE SEQUENCE [LARGE SCALE GENOMIC DNA]</scope>
    <source>
        <strain evidence="2">B24</strain>
    </source>
</reference>
<dbReference type="InterPro" id="IPR011051">
    <property type="entry name" value="RmlC_Cupin_sf"/>
</dbReference>